<dbReference type="Proteomes" id="UP000305196">
    <property type="component" value="Unassembled WGS sequence"/>
</dbReference>
<gene>
    <name evidence="2" type="ORF">PVC01_000106200</name>
</gene>
<sequence>MALFVNEFINFPKNILSPDITNRNYVIQNCIRLKNYLLHFKNNNLCDNNKCCGYFNFWLNEIARKDEPIKEITSSHYENCINYYSRLIGSNKCFSEIYYIENSEFEKKQELYHLYDYYNAYNSITFDYSKCSFSNFCAKKYNHIIGKCNNVEDDDFCKELKNFGNDFLKKILISKEHCKEKIVELLSPEDAILIQEEEEEEEDEGEVEEVGEGEEKVEEEHLQPQEEELTVKVPPGQVGLEDVAVVEAKLESGEGGGIPSARVAAGKIPGYSDSEIFVEHQNSNTSKPIGTIIGTSFGFFIPLTMLYKFTPLGNWVNTKVLGRDKLMDNMKKNELEFLLNNTQTQDVNSGDTIYRIKYNSALNE</sequence>
<dbReference type="VEuPathDB" id="PlasmoDB:PVPAM_110055300"/>
<dbReference type="Pfam" id="PF05795">
    <property type="entry name" value="Plasmodium_Vir"/>
    <property type="match status" value="1"/>
</dbReference>
<dbReference type="EMBL" id="FLYI01000455">
    <property type="protein sequence ID" value="SCA60732.1"/>
    <property type="molecule type" value="Genomic_DNA"/>
</dbReference>
<evidence type="ECO:0000256" key="1">
    <source>
        <dbReference type="SAM" id="MobiDB-lite"/>
    </source>
</evidence>
<name>A0A1G4E5M3_PLAVI</name>
<feature type="compositionally biased region" description="Acidic residues" evidence="1">
    <location>
        <begin position="195"/>
        <end position="217"/>
    </location>
</feature>
<proteinExistence type="predicted"/>
<evidence type="ECO:0000313" key="2">
    <source>
        <dbReference type="EMBL" id="SCA60732.1"/>
    </source>
</evidence>
<protein>
    <submittedName>
        <fullName evidence="2">Vir protein, putative</fullName>
    </submittedName>
</protein>
<organism evidence="2 3">
    <name type="scientific">Plasmodium vivax</name>
    <name type="common">malaria parasite P. vivax</name>
    <dbReference type="NCBI Taxonomy" id="5855"/>
    <lineage>
        <taxon>Eukaryota</taxon>
        <taxon>Sar</taxon>
        <taxon>Alveolata</taxon>
        <taxon>Apicomplexa</taxon>
        <taxon>Aconoidasida</taxon>
        <taxon>Haemosporida</taxon>
        <taxon>Plasmodiidae</taxon>
        <taxon>Plasmodium</taxon>
        <taxon>Plasmodium (Plasmodium)</taxon>
    </lineage>
</organism>
<dbReference type="InterPro" id="IPR008780">
    <property type="entry name" value="Plasmodium_Vir"/>
</dbReference>
<reference evidence="2 3" key="1">
    <citation type="submission" date="2016-07" db="EMBL/GenBank/DDBJ databases">
        <authorList>
            <consortium name="Pathogen Informatics"/>
        </authorList>
    </citation>
    <scope>NUCLEOTIDE SEQUENCE [LARGE SCALE GENOMIC DNA]</scope>
</reference>
<accession>A0A1G4E5M3</accession>
<feature type="region of interest" description="Disordered" evidence="1">
    <location>
        <begin position="195"/>
        <end position="226"/>
    </location>
</feature>
<dbReference type="AlphaFoldDB" id="A0A1G4E5M3"/>
<dbReference type="VEuPathDB" id="PlasmoDB:PVP01_0006710"/>
<evidence type="ECO:0000313" key="3">
    <source>
        <dbReference type="Proteomes" id="UP000305196"/>
    </source>
</evidence>